<evidence type="ECO:0000313" key="2">
    <source>
        <dbReference type="EMBL" id="EQD59509.1"/>
    </source>
</evidence>
<dbReference type="InterPro" id="IPR056362">
    <property type="entry name" value="AtuA-like_ferredoxin_dom"/>
</dbReference>
<sequence length="101" mass="10974">MKLHTLAHARSGDKGDICNISVIAHDITQFPLIERHLTAQRVRRHFGHIVSGPVQRYALAHLGALNFVLHSALGGGVNRSLSLDAHGKCLASLLLDLELPD</sequence>
<accession>T1C2J0</accession>
<dbReference type="PANTHER" id="PTHR47708">
    <property type="match status" value="1"/>
</dbReference>
<evidence type="ECO:0000259" key="1">
    <source>
        <dbReference type="Pfam" id="PF23544"/>
    </source>
</evidence>
<reference evidence="2" key="2">
    <citation type="journal article" date="2014" name="ISME J.">
        <title>Microbial stratification in low pH oxic and suboxic macroscopic growths along an acid mine drainage.</title>
        <authorList>
            <person name="Mendez-Garcia C."/>
            <person name="Mesa V."/>
            <person name="Sprenger R.R."/>
            <person name="Richter M."/>
            <person name="Diez M.S."/>
            <person name="Solano J."/>
            <person name="Bargiela R."/>
            <person name="Golyshina O.V."/>
            <person name="Manteca A."/>
            <person name="Ramos J.L."/>
            <person name="Gallego J.R."/>
            <person name="Llorente I."/>
            <person name="Martins Dos Santos V.A."/>
            <person name="Jensen O.N."/>
            <person name="Pelaez A.I."/>
            <person name="Sanchez J."/>
            <person name="Ferrer M."/>
        </authorList>
    </citation>
    <scope>NUCLEOTIDE SEQUENCE</scope>
</reference>
<proteinExistence type="predicted"/>
<reference evidence="2" key="1">
    <citation type="submission" date="2013-08" db="EMBL/GenBank/DDBJ databases">
        <authorList>
            <person name="Mendez C."/>
            <person name="Richter M."/>
            <person name="Ferrer M."/>
            <person name="Sanchez J."/>
        </authorList>
    </citation>
    <scope>NUCLEOTIDE SEQUENCE</scope>
</reference>
<dbReference type="AlphaFoldDB" id="T1C2J0"/>
<dbReference type="Pfam" id="PF23544">
    <property type="entry name" value="AtuA_ferredoxin"/>
    <property type="match status" value="1"/>
</dbReference>
<organism evidence="2">
    <name type="scientific">mine drainage metagenome</name>
    <dbReference type="NCBI Taxonomy" id="410659"/>
    <lineage>
        <taxon>unclassified sequences</taxon>
        <taxon>metagenomes</taxon>
        <taxon>ecological metagenomes</taxon>
    </lineage>
</organism>
<feature type="domain" description="AtuA-like ferredoxin-fold" evidence="1">
    <location>
        <begin position="1"/>
        <end position="99"/>
    </location>
</feature>
<protein>
    <recommendedName>
        <fullName evidence="1">AtuA-like ferredoxin-fold domain-containing protein</fullName>
    </recommendedName>
</protein>
<gene>
    <name evidence="2" type="ORF">B2A_03952</name>
</gene>
<comment type="caution">
    <text evidence="2">The sequence shown here is derived from an EMBL/GenBank/DDBJ whole genome shotgun (WGS) entry which is preliminary data.</text>
</comment>
<dbReference type="EMBL" id="AUZZ01002633">
    <property type="protein sequence ID" value="EQD59509.1"/>
    <property type="molecule type" value="Genomic_DNA"/>
</dbReference>
<dbReference type="PANTHER" id="PTHR47708:SF2">
    <property type="entry name" value="SI:CH73-132F6.5"/>
    <property type="match status" value="1"/>
</dbReference>
<name>T1C2J0_9ZZZZ</name>